<dbReference type="EMBL" id="BMAT01009117">
    <property type="protein sequence ID" value="GFR98899.1"/>
    <property type="molecule type" value="Genomic_DNA"/>
</dbReference>
<keyword evidence="2" id="KW-1185">Reference proteome</keyword>
<organism evidence="1 2">
    <name type="scientific">Elysia marginata</name>
    <dbReference type="NCBI Taxonomy" id="1093978"/>
    <lineage>
        <taxon>Eukaryota</taxon>
        <taxon>Metazoa</taxon>
        <taxon>Spiralia</taxon>
        <taxon>Lophotrochozoa</taxon>
        <taxon>Mollusca</taxon>
        <taxon>Gastropoda</taxon>
        <taxon>Heterobranchia</taxon>
        <taxon>Euthyneura</taxon>
        <taxon>Panpulmonata</taxon>
        <taxon>Sacoglossa</taxon>
        <taxon>Placobranchoidea</taxon>
        <taxon>Plakobranchidae</taxon>
        <taxon>Elysia</taxon>
    </lineage>
</organism>
<reference evidence="1 2" key="1">
    <citation type="journal article" date="2021" name="Elife">
        <title>Chloroplast acquisition without the gene transfer in kleptoplastic sea slugs, Plakobranchus ocellatus.</title>
        <authorList>
            <person name="Maeda T."/>
            <person name="Takahashi S."/>
            <person name="Yoshida T."/>
            <person name="Shimamura S."/>
            <person name="Takaki Y."/>
            <person name="Nagai Y."/>
            <person name="Toyoda A."/>
            <person name="Suzuki Y."/>
            <person name="Arimoto A."/>
            <person name="Ishii H."/>
            <person name="Satoh N."/>
            <person name="Nishiyama T."/>
            <person name="Hasebe M."/>
            <person name="Maruyama T."/>
            <person name="Minagawa J."/>
            <person name="Obokata J."/>
            <person name="Shigenobu S."/>
        </authorList>
    </citation>
    <scope>NUCLEOTIDE SEQUENCE [LARGE SCALE GENOMIC DNA]</scope>
</reference>
<name>A0AAV4HMU8_9GAST</name>
<accession>A0AAV4HMU8</accession>
<dbReference type="AlphaFoldDB" id="A0AAV4HMU8"/>
<evidence type="ECO:0000313" key="2">
    <source>
        <dbReference type="Proteomes" id="UP000762676"/>
    </source>
</evidence>
<proteinExistence type="predicted"/>
<comment type="caution">
    <text evidence="1">The sequence shown here is derived from an EMBL/GenBank/DDBJ whole genome shotgun (WGS) entry which is preliminary data.</text>
</comment>
<evidence type="ECO:0000313" key="1">
    <source>
        <dbReference type="EMBL" id="GFR98899.1"/>
    </source>
</evidence>
<gene>
    <name evidence="1" type="ORF">ElyMa_004513900</name>
</gene>
<sequence>MLTRWLLNSAMSSKAAKILRPVHTQPSNGKTPSVQSLLATKISITVALFYSVAGLDTKRAQHVRGLSLSKASVVYTTLRVVHSEVIKQQVKLQQQ</sequence>
<protein>
    <submittedName>
        <fullName evidence="1">Uncharacterized protein</fullName>
    </submittedName>
</protein>
<dbReference type="Proteomes" id="UP000762676">
    <property type="component" value="Unassembled WGS sequence"/>
</dbReference>